<name>A0A9N9GP43_9GLOM</name>
<dbReference type="AlphaFoldDB" id="A0A9N9GP43"/>
<sequence>MSLEIRPIGEVISYQATSRTEFVVGMGVVKSKTSKNESITFTIIQFIPVDAEDTCYVTSLVPKNVVYFYGTVTRWIRQHSHSRKISLDPINRTKVYNVGSRVKVEGAAELHNNIIYCELQHVTFVILKNTAPTTPTLQSLLRGPLLSEAL</sequence>
<reference evidence="1" key="1">
    <citation type="submission" date="2021-06" db="EMBL/GenBank/DDBJ databases">
        <authorList>
            <person name="Kallberg Y."/>
            <person name="Tangrot J."/>
            <person name="Rosling A."/>
        </authorList>
    </citation>
    <scope>NUCLEOTIDE SEQUENCE</scope>
    <source>
        <strain evidence="1">BR232B</strain>
    </source>
</reference>
<dbReference type="Proteomes" id="UP000789739">
    <property type="component" value="Unassembled WGS sequence"/>
</dbReference>
<dbReference type="EMBL" id="CAJVPI010001679">
    <property type="protein sequence ID" value="CAG8622988.1"/>
    <property type="molecule type" value="Genomic_DNA"/>
</dbReference>
<protein>
    <submittedName>
        <fullName evidence="1">2702_t:CDS:1</fullName>
    </submittedName>
</protein>
<keyword evidence="2" id="KW-1185">Reference proteome</keyword>
<comment type="caution">
    <text evidence="1">The sequence shown here is derived from an EMBL/GenBank/DDBJ whole genome shotgun (WGS) entry which is preliminary data.</text>
</comment>
<evidence type="ECO:0000313" key="2">
    <source>
        <dbReference type="Proteomes" id="UP000789739"/>
    </source>
</evidence>
<organism evidence="1 2">
    <name type="scientific">Paraglomus brasilianum</name>
    <dbReference type="NCBI Taxonomy" id="144538"/>
    <lineage>
        <taxon>Eukaryota</taxon>
        <taxon>Fungi</taxon>
        <taxon>Fungi incertae sedis</taxon>
        <taxon>Mucoromycota</taxon>
        <taxon>Glomeromycotina</taxon>
        <taxon>Glomeromycetes</taxon>
        <taxon>Paraglomerales</taxon>
        <taxon>Paraglomeraceae</taxon>
        <taxon>Paraglomus</taxon>
    </lineage>
</organism>
<evidence type="ECO:0000313" key="1">
    <source>
        <dbReference type="EMBL" id="CAG8622988.1"/>
    </source>
</evidence>
<proteinExistence type="predicted"/>
<accession>A0A9N9GP43</accession>
<gene>
    <name evidence="1" type="ORF">PBRASI_LOCUS8817</name>
</gene>